<gene>
    <name evidence="2" type="ORF">LSH36_281g10095</name>
</gene>
<comment type="caution">
    <text evidence="2">The sequence shown here is derived from an EMBL/GenBank/DDBJ whole genome shotgun (WGS) entry which is preliminary data.</text>
</comment>
<evidence type="ECO:0000313" key="2">
    <source>
        <dbReference type="EMBL" id="KAK2153945.1"/>
    </source>
</evidence>
<dbReference type="InterPro" id="IPR001496">
    <property type="entry name" value="SOCS_box"/>
</dbReference>
<accession>A0AAD9JKL1</accession>
<dbReference type="PROSITE" id="PS50225">
    <property type="entry name" value="SOCS"/>
    <property type="match status" value="1"/>
</dbReference>
<dbReference type="SUPFAM" id="SSF158235">
    <property type="entry name" value="SOCS box-like"/>
    <property type="match status" value="1"/>
</dbReference>
<protein>
    <recommendedName>
        <fullName evidence="1">SOCS box domain-containing protein</fullName>
    </recommendedName>
</protein>
<dbReference type="GO" id="GO:0035556">
    <property type="term" value="P:intracellular signal transduction"/>
    <property type="evidence" value="ECO:0007669"/>
    <property type="project" value="InterPro"/>
</dbReference>
<dbReference type="Pfam" id="PF07525">
    <property type="entry name" value="SOCS_box"/>
    <property type="match status" value="1"/>
</dbReference>
<feature type="domain" description="SOCS box" evidence="1">
    <location>
        <begin position="401"/>
        <end position="444"/>
    </location>
</feature>
<dbReference type="InterPro" id="IPR036770">
    <property type="entry name" value="Ankyrin_rpt-contain_sf"/>
</dbReference>
<dbReference type="Gene3D" id="1.25.40.20">
    <property type="entry name" value="Ankyrin repeat-containing domain"/>
    <property type="match status" value="1"/>
</dbReference>
<proteinExistence type="predicted"/>
<organism evidence="2 3">
    <name type="scientific">Paralvinella palmiformis</name>
    <dbReference type="NCBI Taxonomy" id="53620"/>
    <lineage>
        <taxon>Eukaryota</taxon>
        <taxon>Metazoa</taxon>
        <taxon>Spiralia</taxon>
        <taxon>Lophotrochozoa</taxon>
        <taxon>Annelida</taxon>
        <taxon>Polychaeta</taxon>
        <taxon>Sedentaria</taxon>
        <taxon>Canalipalpata</taxon>
        <taxon>Terebellida</taxon>
        <taxon>Terebelliformia</taxon>
        <taxon>Alvinellidae</taxon>
        <taxon>Paralvinella</taxon>
    </lineage>
</organism>
<reference evidence="2" key="1">
    <citation type="journal article" date="2023" name="Mol. Biol. Evol.">
        <title>Third-Generation Sequencing Reveals the Adaptive Role of the Epigenome in Three Deep-Sea Polychaetes.</title>
        <authorList>
            <person name="Perez M."/>
            <person name="Aroh O."/>
            <person name="Sun Y."/>
            <person name="Lan Y."/>
            <person name="Juniper S.K."/>
            <person name="Young C.R."/>
            <person name="Angers B."/>
            <person name="Qian P.Y."/>
        </authorList>
    </citation>
    <scope>NUCLEOTIDE SEQUENCE</scope>
    <source>
        <strain evidence="2">P08H-3</strain>
    </source>
</reference>
<name>A0AAD9JKL1_9ANNE</name>
<dbReference type="InterPro" id="IPR036036">
    <property type="entry name" value="SOCS_box-like_dom_sf"/>
</dbReference>
<evidence type="ECO:0000259" key="1">
    <source>
        <dbReference type="PROSITE" id="PS50225"/>
    </source>
</evidence>
<evidence type="ECO:0000313" key="3">
    <source>
        <dbReference type="Proteomes" id="UP001208570"/>
    </source>
</evidence>
<keyword evidence="3" id="KW-1185">Reference proteome</keyword>
<dbReference type="Proteomes" id="UP001208570">
    <property type="component" value="Unassembled WGS sequence"/>
</dbReference>
<dbReference type="AlphaFoldDB" id="A0AAD9JKL1"/>
<sequence>MVDINSKRESSGSSPLHELIHAVNRVPRGNGNLCEVDNSYLYSYDQNVIEGIQFLLEHGADVYAKDILGDSTLCVLLSNKNHLARCSLAARHDVPETSRFSLKSAAYGVDNVIVITELIIGHMDVIPTTSLYPASVVLKTLCSVDNDRDDPSLLSPFDVIERPGIVEKYTELLTFILRHFDPNRAMEGELPPLFYLLSQATLSPDADDYMYIISSNHCRHLVAFATVLLEHGANTEYDLLDTDGELLSYSCMDVLVYFLRKMQSYPHSRTAVDLLSLHELLRVVFTYGAKPYLYNTKFYHGPDFASAARVVGSKGASNIDATCTCTFLYQYLCFGAMNLQYVNVGDIYYEVLRLLADVTCQRLVYLAFQSARLVFTCMHGPVDCECGMCLDFHAMLESYMTAPRSLKQLCRLTIRDQTRHFSPRIVATFRLPKALADYILLLIM</sequence>
<dbReference type="SMART" id="SM00969">
    <property type="entry name" value="SOCS_box"/>
    <property type="match status" value="1"/>
</dbReference>
<dbReference type="EMBL" id="JAODUP010000281">
    <property type="protein sequence ID" value="KAK2153945.1"/>
    <property type="molecule type" value="Genomic_DNA"/>
</dbReference>